<reference evidence="1" key="1">
    <citation type="journal article" date="2015" name="Nature">
        <title>Complex archaea that bridge the gap between prokaryotes and eukaryotes.</title>
        <authorList>
            <person name="Spang A."/>
            <person name="Saw J.H."/>
            <person name="Jorgensen S.L."/>
            <person name="Zaremba-Niedzwiedzka K."/>
            <person name="Martijn J."/>
            <person name="Lind A.E."/>
            <person name="van Eijk R."/>
            <person name="Schleper C."/>
            <person name="Guy L."/>
            <person name="Ettema T.J."/>
        </authorList>
    </citation>
    <scope>NUCLEOTIDE SEQUENCE</scope>
</reference>
<protein>
    <submittedName>
        <fullName evidence="1">Uncharacterized protein</fullName>
    </submittedName>
</protein>
<dbReference type="PROSITE" id="PS51257">
    <property type="entry name" value="PROKAR_LIPOPROTEIN"/>
    <property type="match status" value="1"/>
</dbReference>
<proteinExistence type="predicted"/>
<sequence length="266" mass="29465">MKNKRVVAIVGTASTSCRQANDEPSDVERWTLFGGYDFLTQVDRFFEIHHQAHLIRNFGGNIAVHFARLAEVDYPVYMQDVDPKIPTSVRYPIEEITAEFGMYLTSSIAFMLALAIYEDVDEIHIYGVDMDNWQEYADQRACAEYFMGIAKGRGIKVVTPDGCPLLTGPLYGYSDGGAMDIGDLDVRARELEGLEKEARETVLEAAARRDEVLLIKSKIQNTAALQKVMGSGSFEYVMPKGAVEAVTNGTAKGSRKVQSEEISGSK</sequence>
<comment type="caution">
    <text evidence="1">The sequence shown here is derived from an EMBL/GenBank/DDBJ whole genome shotgun (WGS) entry which is preliminary data.</text>
</comment>
<accession>A0A0F8XNH1</accession>
<organism evidence="1">
    <name type="scientific">marine sediment metagenome</name>
    <dbReference type="NCBI Taxonomy" id="412755"/>
    <lineage>
        <taxon>unclassified sequences</taxon>
        <taxon>metagenomes</taxon>
        <taxon>ecological metagenomes</taxon>
    </lineage>
</organism>
<dbReference type="AlphaFoldDB" id="A0A0F8XNH1"/>
<gene>
    <name evidence="1" type="ORF">LCGC14_2923280</name>
</gene>
<evidence type="ECO:0000313" key="1">
    <source>
        <dbReference type="EMBL" id="KKK70508.1"/>
    </source>
</evidence>
<dbReference type="EMBL" id="LAZR01058158">
    <property type="protein sequence ID" value="KKK70508.1"/>
    <property type="molecule type" value="Genomic_DNA"/>
</dbReference>
<name>A0A0F8XNH1_9ZZZZ</name>